<feature type="compositionally biased region" description="Basic and acidic residues" evidence="1">
    <location>
        <begin position="1020"/>
        <end position="1036"/>
    </location>
</feature>
<feature type="compositionally biased region" description="Basic and acidic residues" evidence="1">
    <location>
        <begin position="547"/>
        <end position="576"/>
    </location>
</feature>
<feature type="region of interest" description="Disordered" evidence="1">
    <location>
        <begin position="525"/>
        <end position="749"/>
    </location>
</feature>
<feature type="compositionally biased region" description="Basic and acidic residues" evidence="1">
    <location>
        <begin position="282"/>
        <end position="292"/>
    </location>
</feature>
<feature type="compositionally biased region" description="Low complexity" evidence="1">
    <location>
        <begin position="267"/>
        <end position="280"/>
    </location>
</feature>
<feature type="compositionally biased region" description="Polar residues" evidence="1">
    <location>
        <begin position="718"/>
        <end position="736"/>
    </location>
</feature>
<dbReference type="Proteomes" id="UP000231279">
    <property type="component" value="Unassembled WGS sequence"/>
</dbReference>
<feature type="compositionally biased region" description="Basic and acidic residues" evidence="1">
    <location>
        <begin position="231"/>
        <end position="240"/>
    </location>
</feature>
<sequence>MDAEIDANAPLDYIEFHIFPSQNRYEAYVCYVDKTENVTSGLLEHLLVHSPEVKALHSKGSNATYKLNSPENHDIKWFTKSILISFLHIIGSKNVLDIANSVKNEISQLEEERIFHLSQYAKGTEYQPKTVESDNGYTNGTGSTQNDEGSDASKNELLRAMDLRLTALRGELIAAFDQAAGSRYSVEEMKDMEKFSHYFGSIDLRDSLCKCIELRQGNQAIDHSSSEQTAENERVGEKKGYNHTMKPLSSETTVKYGASPAKVAQLERQSSTESEESSFSSEEEKPSRDRSHTLIRSASPRRSASPMRRVQIGRSGSRRSTAITVKSLNNFPIRERPLLLKDSATNDSDEEGPEQAPRKSDNNVRRMSVKDAINLFESKQKDQTVDIHKAGSLLNASLAANKSALRRWSSGMGEDSSQCPQDLVSEDEVPQIQNNLEIREAVNSTPEAETEPVVASEDHPTEPCGLDADLNSSEKRACSPEVMHEEPLSTESTNISEKIAASAEWSRQKEAELNQLLMKMMETKPAKSRVAVANSRKRQSLPTEQRGGYHDHYKEKRDEQLRGETARKKAEKDKQFKAKQQILDARKLQLTSTNASDASEKGNVKRLQKSQKNVSQPANPKIESPKPGILKKRSPRASSLPATRKSWPSMPSPRTTGESPAKTRLVSYSTGNNPPHRRSQPAPSVSRSNPKVETSQTQSKSAKPNQNDNRNRLRSATGKKQQSMTKPSKTAKSKAQTVPEDLATSAKPSLYSKVTKKGSVVPLETKPFLRKGSGTICNSNPVVKIKASSNPQEPLTSSEDPILTEANEAVSNSCDPVIQSQEREPEELKINMGMEPGTAVEIPLKFEGKESLSQANLITSDQIDRVLEPELKAEAEVESTISPRAWVEIEEHEDQPHSSNEHIRQTGSPTYAAPVGVSSVRVRHSLSQMLLEESSEHDNIDWGNAENPPPIVYQKDAPKGLRRLLKFARKIKTDASATGWSGPSVFSEGEDDPEDSKLVNKRSSENQLKKATLQSKNNGHQKDAHETYKKNSTDYEHPAQANICKLSAQSLSQQLQEGHISAPVTTAKA</sequence>
<comment type="caution">
    <text evidence="2">The sequence shown here is derived from an EMBL/GenBank/DDBJ whole genome shotgun (WGS) entry which is preliminary data.</text>
</comment>
<name>A0A2G9HSH7_9LAMI</name>
<evidence type="ECO:0000313" key="3">
    <source>
        <dbReference type="Proteomes" id="UP000231279"/>
    </source>
</evidence>
<feature type="region of interest" description="Disordered" evidence="1">
    <location>
        <begin position="443"/>
        <end position="471"/>
    </location>
</feature>
<dbReference type="OrthoDB" id="1687502at2759"/>
<feature type="region of interest" description="Disordered" evidence="1">
    <location>
        <begin position="336"/>
        <end position="366"/>
    </location>
</feature>
<dbReference type="STRING" id="429701.A0A2G9HSH7"/>
<accession>A0A2G9HSH7</accession>
<dbReference type="AlphaFoldDB" id="A0A2G9HSH7"/>
<protein>
    <submittedName>
        <fullName evidence="2">Uncharacterized protein</fullName>
    </submittedName>
</protein>
<feature type="compositionally biased region" description="Low complexity" evidence="1">
    <location>
        <begin position="296"/>
        <end position="309"/>
    </location>
</feature>
<evidence type="ECO:0000313" key="2">
    <source>
        <dbReference type="EMBL" id="PIN20475.1"/>
    </source>
</evidence>
<dbReference type="EMBL" id="NKXS01001122">
    <property type="protein sequence ID" value="PIN20475.1"/>
    <property type="molecule type" value="Genomic_DNA"/>
</dbReference>
<dbReference type="PANTHER" id="PTHR31008">
    <property type="entry name" value="COP1-INTERACTING PROTEIN-RELATED"/>
    <property type="match status" value="1"/>
</dbReference>
<feature type="region of interest" description="Disordered" evidence="1">
    <location>
        <begin position="891"/>
        <end position="912"/>
    </location>
</feature>
<reference evidence="3" key="1">
    <citation type="journal article" date="2018" name="Gigascience">
        <title>Genome assembly of the Pink Ipe (Handroanthus impetiginosus, Bignoniaceae), a highly valued, ecologically keystone Neotropical timber forest tree.</title>
        <authorList>
            <person name="Silva-Junior O.B."/>
            <person name="Grattapaglia D."/>
            <person name="Novaes E."/>
            <person name="Collevatti R.G."/>
        </authorList>
    </citation>
    <scope>NUCLEOTIDE SEQUENCE [LARGE SCALE GENOMIC DNA]</scope>
    <source>
        <strain evidence="3">cv. UFG-1</strain>
    </source>
</reference>
<dbReference type="PANTHER" id="PTHR31008:SF5">
    <property type="entry name" value="EXPRESSED PROTEIN"/>
    <property type="match status" value="1"/>
</dbReference>
<feature type="compositionally biased region" description="Basic and acidic residues" evidence="1">
    <location>
        <begin position="995"/>
        <end position="1008"/>
    </location>
</feature>
<feature type="region of interest" description="Disordered" evidence="1">
    <location>
        <begin position="974"/>
        <end position="1036"/>
    </location>
</feature>
<feature type="region of interest" description="Disordered" evidence="1">
    <location>
        <begin position="128"/>
        <end position="152"/>
    </location>
</feature>
<evidence type="ECO:0000256" key="1">
    <source>
        <dbReference type="SAM" id="MobiDB-lite"/>
    </source>
</evidence>
<feature type="compositionally biased region" description="Polar residues" evidence="1">
    <location>
        <begin position="681"/>
        <end position="708"/>
    </location>
</feature>
<feature type="compositionally biased region" description="Polar residues" evidence="1">
    <location>
        <begin position="133"/>
        <end position="147"/>
    </location>
</feature>
<keyword evidence="3" id="KW-1185">Reference proteome</keyword>
<gene>
    <name evidence="2" type="ORF">CDL12_06822</name>
</gene>
<feature type="compositionally biased region" description="Basic and acidic residues" evidence="1">
    <location>
        <begin position="894"/>
        <end position="904"/>
    </location>
</feature>
<feature type="region of interest" description="Disordered" evidence="1">
    <location>
        <begin position="221"/>
        <end position="323"/>
    </location>
</feature>
<proteinExistence type="predicted"/>
<organism evidence="2 3">
    <name type="scientific">Handroanthus impetiginosus</name>
    <dbReference type="NCBI Taxonomy" id="429701"/>
    <lineage>
        <taxon>Eukaryota</taxon>
        <taxon>Viridiplantae</taxon>
        <taxon>Streptophyta</taxon>
        <taxon>Embryophyta</taxon>
        <taxon>Tracheophyta</taxon>
        <taxon>Spermatophyta</taxon>
        <taxon>Magnoliopsida</taxon>
        <taxon>eudicotyledons</taxon>
        <taxon>Gunneridae</taxon>
        <taxon>Pentapetalae</taxon>
        <taxon>asterids</taxon>
        <taxon>lamiids</taxon>
        <taxon>Lamiales</taxon>
        <taxon>Bignoniaceae</taxon>
        <taxon>Crescentiina</taxon>
        <taxon>Tabebuia alliance</taxon>
        <taxon>Handroanthus</taxon>
    </lineage>
</organism>